<dbReference type="GO" id="GO:0015648">
    <property type="term" value="F:lipid-linked peptidoglycan transporter activity"/>
    <property type="evidence" value="ECO:0007669"/>
    <property type="project" value="TreeGrafter"/>
</dbReference>
<keyword evidence="10 21" id="KW-1133">Transmembrane helix</keyword>
<evidence type="ECO:0000256" key="4">
    <source>
        <dbReference type="ARBA" id="ARBA00022618"/>
    </source>
</evidence>
<keyword evidence="7 21" id="KW-0812">Transmembrane</keyword>
<accession>A0A2H0YP71</accession>
<keyword evidence="3" id="KW-1003">Cell membrane</keyword>
<feature type="transmembrane region" description="Helical" evidence="21">
    <location>
        <begin position="147"/>
        <end position="180"/>
    </location>
</feature>
<dbReference type="GO" id="GO:0005886">
    <property type="term" value="C:plasma membrane"/>
    <property type="evidence" value="ECO:0007669"/>
    <property type="project" value="UniProtKB-SubCell"/>
</dbReference>
<evidence type="ECO:0000256" key="17">
    <source>
        <dbReference type="ARBA" id="ARBA00041185"/>
    </source>
</evidence>
<evidence type="ECO:0000256" key="13">
    <source>
        <dbReference type="ARBA" id="ARBA00023316"/>
    </source>
</evidence>
<dbReference type="EMBL" id="PEYC01000013">
    <property type="protein sequence ID" value="PIS40294.1"/>
    <property type="molecule type" value="Genomic_DNA"/>
</dbReference>
<dbReference type="GO" id="GO:0008955">
    <property type="term" value="F:peptidoglycan glycosyltransferase activity"/>
    <property type="evidence" value="ECO:0007669"/>
    <property type="project" value="UniProtKB-EC"/>
</dbReference>
<comment type="catalytic activity">
    <reaction evidence="20">
        <text>[GlcNAc-(1-&gt;4)-Mur2Ac(oyl-L-Ala-gamma-D-Glu-L-Lys-D-Ala-D-Ala)](n)-di-trans,octa-cis-undecaprenyl diphosphate + beta-D-GlcNAc-(1-&gt;4)-Mur2Ac(oyl-L-Ala-gamma-D-Glu-L-Lys-D-Ala-D-Ala)-di-trans,octa-cis-undecaprenyl diphosphate = [GlcNAc-(1-&gt;4)-Mur2Ac(oyl-L-Ala-gamma-D-Glu-L-Lys-D-Ala-D-Ala)](n+1)-di-trans,octa-cis-undecaprenyl diphosphate + di-trans,octa-cis-undecaprenyl diphosphate + H(+)</text>
        <dbReference type="Rhea" id="RHEA:23708"/>
        <dbReference type="Rhea" id="RHEA-COMP:9602"/>
        <dbReference type="Rhea" id="RHEA-COMP:9603"/>
        <dbReference type="ChEBI" id="CHEBI:15378"/>
        <dbReference type="ChEBI" id="CHEBI:58405"/>
        <dbReference type="ChEBI" id="CHEBI:60033"/>
        <dbReference type="ChEBI" id="CHEBI:78435"/>
        <dbReference type="EC" id="2.4.99.28"/>
    </reaction>
</comment>
<evidence type="ECO:0000256" key="1">
    <source>
        <dbReference type="ARBA" id="ARBA00004651"/>
    </source>
</evidence>
<evidence type="ECO:0000256" key="18">
    <source>
        <dbReference type="ARBA" id="ARBA00041418"/>
    </source>
</evidence>
<feature type="transmembrane region" description="Helical" evidence="21">
    <location>
        <begin position="186"/>
        <end position="207"/>
    </location>
</feature>
<evidence type="ECO:0000256" key="6">
    <source>
        <dbReference type="ARBA" id="ARBA00022679"/>
    </source>
</evidence>
<comment type="similarity">
    <text evidence="16">Belongs to the SEDS family. FtsW subfamily.</text>
</comment>
<evidence type="ECO:0000313" key="22">
    <source>
        <dbReference type="EMBL" id="PIS40294.1"/>
    </source>
</evidence>
<evidence type="ECO:0000256" key="10">
    <source>
        <dbReference type="ARBA" id="ARBA00022989"/>
    </source>
</evidence>
<evidence type="ECO:0000256" key="5">
    <source>
        <dbReference type="ARBA" id="ARBA00022676"/>
    </source>
</evidence>
<dbReference type="Proteomes" id="UP000231472">
    <property type="component" value="Unassembled WGS sequence"/>
</dbReference>
<protein>
    <recommendedName>
        <fullName evidence="17">Probable peptidoglycan glycosyltransferase FtsW</fullName>
        <ecNumber evidence="19">2.4.99.28</ecNumber>
    </recommendedName>
    <alternativeName>
        <fullName evidence="18">Cell division protein FtsW</fullName>
    </alternativeName>
    <alternativeName>
        <fullName evidence="15">Cell wall polymerase</fullName>
    </alternativeName>
    <alternativeName>
        <fullName evidence="14">Peptidoglycan polymerase</fullName>
    </alternativeName>
</protein>
<evidence type="ECO:0000256" key="11">
    <source>
        <dbReference type="ARBA" id="ARBA00023136"/>
    </source>
</evidence>
<dbReference type="GO" id="GO:0032153">
    <property type="term" value="C:cell division site"/>
    <property type="evidence" value="ECO:0007669"/>
    <property type="project" value="TreeGrafter"/>
</dbReference>
<sequence>MRSSRFDYYLFGVVAILLTIGIVVLASVSTIFSQENFGNTTHYLFHQIIYGLISGIVLGFIAFKVKLTTIKKWALLIVLLNLILMVLVFIPGLGITAGGASRWLNLGITSFQPSEFIKLAFIFYLAAWLTSLKRIRQSAKEKSIEFISFLVIIGVLIFLLTLQSDISTLGVIIIVAAVMYFSSDTSLWYSVLLALISIGSFFLLIKIAPYRMKRVQVLLGLIKDPMGLGYQIKQILITIGSGGLFGLGLGMSNQKFGFIPQTISDSIFAIIAEETGFIGSVVLILLFLILFWRGFRISKKTEDGFSKLLAIGISSWICIQVFVNIGAMVGILPLTGIPLPFISYGGSHLITEMVGVGVLLNISKSERK</sequence>
<evidence type="ECO:0000256" key="3">
    <source>
        <dbReference type="ARBA" id="ARBA00022475"/>
    </source>
</evidence>
<evidence type="ECO:0000256" key="9">
    <source>
        <dbReference type="ARBA" id="ARBA00022984"/>
    </source>
</evidence>
<feature type="transmembrane region" description="Helical" evidence="21">
    <location>
        <begin position="228"/>
        <end position="247"/>
    </location>
</feature>
<dbReference type="GO" id="GO:0008360">
    <property type="term" value="P:regulation of cell shape"/>
    <property type="evidence" value="ECO:0007669"/>
    <property type="project" value="UniProtKB-KW"/>
</dbReference>
<feature type="transmembrane region" description="Helical" evidence="21">
    <location>
        <begin position="341"/>
        <end position="362"/>
    </location>
</feature>
<dbReference type="GO" id="GO:0051301">
    <property type="term" value="P:cell division"/>
    <property type="evidence" value="ECO:0007669"/>
    <property type="project" value="UniProtKB-KW"/>
</dbReference>
<dbReference type="PANTHER" id="PTHR30474">
    <property type="entry name" value="CELL CYCLE PROTEIN"/>
    <property type="match status" value="1"/>
</dbReference>
<dbReference type="GO" id="GO:0071555">
    <property type="term" value="P:cell wall organization"/>
    <property type="evidence" value="ECO:0007669"/>
    <property type="project" value="UniProtKB-KW"/>
</dbReference>
<organism evidence="22 23">
    <name type="scientific">Candidatus Nealsonbacteria bacterium CG08_land_8_20_14_0_20_36_22</name>
    <dbReference type="NCBI Taxonomy" id="1974704"/>
    <lineage>
        <taxon>Bacteria</taxon>
        <taxon>Candidatus Nealsoniibacteriota</taxon>
    </lineage>
</organism>
<evidence type="ECO:0000256" key="7">
    <source>
        <dbReference type="ARBA" id="ARBA00022692"/>
    </source>
</evidence>
<evidence type="ECO:0000256" key="21">
    <source>
        <dbReference type="SAM" id="Phobius"/>
    </source>
</evidence>
<keyword evidence="9" id="KW-0573">Peptidoglycan synthesis</keyword>
<keyword evidence="5" id="KW-0328">Glycosyltransferase</keyword>
<keyword evidence="13" id="KW-0961">Cell wall biogenesis/degradation</keyword>
<name>A0A2H0YP71_9BACT</name>
<evidence type="ECO:0000256" key="12">
    <source>
        <dbReference type="ARBA" id="ARBA00023306"/>
    </source>
</evidence>
<feature type="transmembrane region" description="Helical" evidence="21">
    <location>
        <begin position="116"/>
        <end position="135"/>
    </location>
</feature>
<comment type="pathway">
    <text evidence="2">Cell wall biogenesis; peptidoglycan biosynthesis.</text>
</comment>
<evidence type="ECO:0000256" key="15">
    <source>
        <dbReference type="ARBA" id="ARBA00033270"/>
    </source>
</evidence>
<proteinExistence type="inferred from homology"/>
<feature type="transmembrane region" description="Helical" evidence="21">
    <location>
        <begin position="44"/>
        <end position="63"/>
    </location>
</feature>
<dbReference type="AlphaFoldDB" id="A0A2H0YP71"/>
<feature type="transmembrane region" description="Helical" evidence="21">
    <location>
        <begin position="75"/>
        <end position="96"/>
    </location>
</feature>
<dbReference type="InterPro" id="IPR001182">
    <property type="entry name" value="FtsW/RodA"/>
</dbReference>
<dbReference type="EC" id="2.4.99.28" evidence="19"/>
<evidence type="ECO:0000256" key="19">
    <source>
        <dbReference type="ARBA" id="ARBA00044770"/>
    </source>
</evidence>
<dbReference type="NCBIfam" id="TIGR02614">
    <property type="entry name" value="ftsW"/>
    <property type="match status" value="1"/>
</dbReference>
<evidence type="ECO:0000256" key="20">
    <source>
        <dbReference type="ARBA" id="ARBA00049902"/>
    </source>
</evidence>
<evidence type="ECO:0000256" key="2">
    <source>
        <dbReference type="ARBA" id="ARBA00004752"/>
    </source>
</evidence>
<reference evidence="23" key="1">
    <citation type="submission" date="2017-09" db="EMBL/GenBank/DDBJ databases">
        <title>Depth-based differentiation of microbial function through sediment-hosted aquifers and enrichment of novel symbionts in the deep terrestrial subsurface.</title>
        <authorList>
            <person name="Probst A.J."/>
            <person name="Ladd B."/>
            <person name="Jarett J.K."/>
            <person name="Geller-Mcgrath D.E."/>
            <person name="Sieber C.M.K."/>
            <person name="Emerson J.B."/>
            <person name="Anantharaman K."/>
            <person name="Thomas B.C."/>
            <person name="Malmstrom R."/>
            <person name="Stieglmeier M."/>
            <person name="Klingl A."/>
            <person name="Woyke T."/>
            <person name="Ryan C.M."/>
            <person name="Banfield J.F."/>
        </authorList>
    </citation>
    <scope>NUCLEOTIDE SEQUENCE [LARGE SCALE GENOMIC DNA]</scope>
</reference>
<dbReference type="Pfam" id="PF01098">
    <property type="entry name" value="FTSW_RODA_SPOVE"/>
    <property type="match status" value="1"/>
</dbReference>
<keyword evidence="11 21" id="KW-0472">Membrane</keyword>
<dbReference type="PANTHER" id="PTHR30474:SF2">
    <property type="entry name" value="PEPTIDOGLYCAN GLYCOSYLTRANSFERASE FTSW-RELATED"/>
    <property type="match status" value="1"/>
</dbReference>
<keyword evidence="8" id="KW-0133">Cell shape</keyword>
<feature type="transmembrane region" description="Helical" evidence="21">
    <location>
        <begin position="313"/>
        <end position="335"/>
    </location>
</feature>
<comment type="caution">
    <text evidence="22">The sequence shown here is derived from an EMBL/GenBank/DDBJ whole genome shotgun (WGS) entry which is preliminary data.</text>
</comment>
<keyword evidence="4" id="KW-0132">Cell division</keyword>
<evidence type="ECO:0000256" key="8">
    <source>
        <dbReference type="ARBA" id="ARBA00022960"/>
    </source>
</evidence>
<dbReference type="InterPro" id="IPR013437">
    <property type="entry name" value="FtsW"/>
</dbReference>
<evidence type="ECO:0000256" key="14">
    <source>
        <dbReference type="ARBA" id="ARBA00032370"/>
    </source>
</evidence>
<comment type="subcellular location">
    <subcellularLocation>
        <location evidence="1">Cell membrane</location>
        <topology evidence="1">Multi-pass membrane protein</topology>
    </subcellularLocation>
</comment>
<evidence type="ECO:0000256" key="16">
    <source>
        <dbReference type="ARBA" id="ARBA00038053"/>
    </source>
</evidence>
<keyword evidence="12" id="KW-0131">Cell cycle</keyword>
<evidence type="ECO:0000313" key="23">
    <source>
        <dbReference type="Proteomes" id="UP000231472"/>
    </source>
</evidence>
<feature type="transmembrane region" description="Helical" evidence="21">
    <location>
        <begin position="267"/>
        <end position="292"/>
    </location>
</feature>
<dbReference type="GO" id="GO:0009252">
    <property type="term" value="P:peptidoglycan biosynthetic process"/>
    <property type="evidence" value="ECO:0007669"/>
    <property type="project" value="UniProtKB-KW"/>
</dbReference>
<feature type="transmembrane region" description="Helical" evidence="21">
    <location>
        <begin position="9"/>
        <end position="32"/>
    </location>
</feature>
<gene>
    <name evidence="22" type="primary">ftsW</name>
    <name evidence="22" type="ORF">COT32_00520</name>
</gene>
<keyword evidence="6" id="KW-0808">Transferase</keyword>